<accession>A0A0G4FZR4</accession>
<keyword evidence="1" id="KW-1133">Transmembrane helix</keyword>
<evidence type="ECO:0000256" key="1">
    <source>
        <dbReference type="SAM" id="Phobius"/>
    </source>
</evidence>
<sequence length="202" mass="21989">MAYSSSVTADVWCAHVVPCLDASSLAALAATSRAHTSLAIDTFSARIDASLTRNSLDGLIDIERGVLGYLMRCYYSLRRRMSRLLLLVCLALMVVTVAALALRRMASLSLSSLGGLIGLFLPGALVGRFKGISRHQLRRFGYLSRVAYLLEQGDSEWRRIGRVIQLAFTLGLLTMPLLISPECVAALLSTRGAFRQPVVMAL</sequence>
<keyword evidence="1" id="KW-0472">Membrane</keyword>
<feature type="transmembrane region" description="Helical" evidence="1">
    <location>
        <begin position="166"/>
        <end position="188"/>
    </location>
</feature>
<reference evidence="2 3" key="1">
    <citation type="submission" date="2014-11" db="EMBL/GenBank/DDBJ databases">
        <authorList>
            <person name="Zhu J."/>
            <person name="Qi W."/>
            <person name="Song R."/>
        </authorList>
    </citation>
    <scope>NUCLEOTIDE SEQUENCE [LARGE SCALE GENOMIC DNA]</scope>
</reference>
<gene>
    <name evidence="2" type="ORF">Vbra_16541</name>
</gene>
<dbReference type="InParanoid" id="A0A0G4FZR4"/>
<keyword evidence="3" id="KW-1185">Reference proteome</keyword>
<proteinExistence type="predicted"/>
<organism evidence="2 3">
    <name type="scientific">Vitrella brassicaformis (strain CCMP3155)</name>
    <dbReference type="NCBI Taxonomy" id="1169540"/>
    <lineage>
        <taxon>Eukaryota</taxon>
        <taxon>Sar</taxon>
        <taxon>Alveolata</taxon>
        <taxon>Colpodellida</taxon>
        <taxon>Vitrellaceae</taxon>
        <taxon>Vitrella</taxon>
    </lineage>
</organism>
<dbReference type="AlphaFoldDB" id="A0A0G4FZR4"/>
<keyword evidence="1" id="KW-0812">Transmembrane</keyword>
<evidence type="ECO:0000313" key="2">
    <source>
        <dbReference type="EMBL" id="CEM20886.1"/>
    </source>
</evidence>
<dbReference type="Proteomes" id="UP000041254">
    <property type="component" value="Unassembled WGS sequence"/>
</dbReference>
<feature type="transmembrane region" description="Helical" evidence="1">
    <location>
        <begin position="84"/>
        <end position="102"/>
    </location>
</feature>
<dbReference type="VEuPathDB" id="CryptoDB:Vbra_16541"/>
<feature type="transmembrane region" description="Helical" evidence="1">
    <location>
        <begin position="108"/>
        <end position="129"/>
    </location>
</feature>
<protein>
    <submittedName>
        <fullName evidence="2">Uncharacterized protein</fullName>
    </submittedName>
</protein>
<evidence type="ECO:0000313" key="3">
    <source>
        <dbReference type="Proteomes" id="UP000041254"/>
    </source>
</evidence>
<name>A0A0G4FZR4_VITBC</name>
<dbReference type="EMBL" id="CDMY01000531">
    <property type="protein sequence ID" value="CEM20886.1"/>
    <property type="molecule type" value="Genomic_DNA"/>
</dbReference>